<dbReference type="PANTHER" id="PTHR20855:SF3">
    <property type="entry name" value="LD03007P"/>
    <property type="match status" value="1"/>
</dbReference>
<dbReference type="GO" id="GO:0046872">
    <property type="term" value="F:metal ion binding"/>
    <property type="evidence" value="ECO:0007669"/>
    <property type="project" value="UniProtKB-KW"/>
</dbReference>
<feature type="transmembrane region" description="Helical" evidence="6">
    <location>
        <begin position="253"/>
        <end position="274"/>
    </location>
</feature>
<protein>
    <submittedName>
        <fullName evidence="7">Hemolysin III family channel protein</fullName>
    </submittedName>
</protein>
<keyword evidence="8" id="KW-1185">Reference proteome</keyword>
<dbReference type="OMA" id="RIHQIAF"/>
<gene>
    <name evidence="7" type="ORF">EDEG_01836</name>
</gene>
<keyword evidence="4 6" id="KW-0472">Membrane</keyword>
<feature type="transmembrane region" description="Helical" evidence="6">
    <location>
        <begin position="102"/>
        <end position="122"/>
    </location>
</feature>
<dbReference type="HOGENOM" id="CLU_051078_2_2_1"/>
<feature type="binding site" evidence="5">
    <location>
        <position position="120"/>
    </location>
    <ligand>
        <name>Zn(2+)</name>
        <dbReference type="ChEBI" id="CHEBI:29105"/>
    </ligand>
</feature>
<dbReference type="Pfam" id="PF03006">
    <property type="entry name" value="HlyIII"/>
    <property type="match status" value="1"/>
</dbReference>
<dbReference type="Proteomes" id="UP000003163">
    <property type="component" value="Unassembled WGS sequence"/>
</dbReference>
<evidence type="ECO:0000256" key="3">
    <source>
        <dbReference type="ARBA" id="ARBA00022989"/>
    </source>
</evidence>
<dbReference type="FunCoup" id="J8ZW25">
    <property type="interactions" value="18"/>
</dbReference>
<keyword evidence="5" id="KW-0862">Zinc</keyword>
<evidence type="ECO:0000256" key="4">
    <source>
        <dbReference type="ARBA" id="ARBA00023136"/>
    </source>
</evidence>
<sequence length="278" mass="32716">MQNFSKLLLIIFTESFRTHQMDNKEDLNENQQEDKNDDHTSHILKRISECKKTQEKIKPILNEEFKPALRGRIHQIAFYKTIVFIFFYLGVSYYYYMFKLGIMIHLLSQLALYGISSAYHTIKWKTERMRRFFQRLDHTSIFLLISGTQTSVFITLLPEVKRSIIFLITTWSITIFGIGKIFLFTNIVEFVDVLIYIVHGLAVIPFFKLLKQVLRPLDWVLFIMGGAFYIVGGIVFGLHYPNPIPTIFGYHEVFHVLTVLAEMCFMIPMCVRYIKALK</sequence>
<feature type="transmembrane region" description="Helical" evidence="6">
    <location>
        <begin position="219"/>
        <end position="241"/>
    </location>
</feature>
<feature type="binding site" evidence="5">
    <location>
        <position position="255"/>
    </location>
    <ligand>
        <name>Zn(2+)</name>
        <dbReference type="ChEBI" id="CHEBI:29105"/>
    </ligand>
</feature>
<evidence type="ECO:0000313" key="8">
    <source>
        <dbReference type="Proteomes" id="UP000003163"/>
    </source>
</evidence>
<evidence type="ECO:0000256" key="5">
    <source>
        <dbReference type="PIRSR" id="PIRSR604254-1"/>
    </source>
</evidence>
<keyword evidence="3 6" id="KW-1133">Transmembrane helix</keyword>
<dbReference type="PANTHER" id="PTHR20855">
    <property type="entry name" value="ADIPOR/PROGESTIN RECEPTOR-RELATED"/>
    <property type="match status" value="1"/>
</dbReference>
<name>J8ZW25_EDHAE</name>
<dbReference type="EMBL" id="AFBI03000028">
    <property type="protein sequence ID" value="EJW03883.1"/>
    <property type="molecule type" value="Genomic_DNA"/>
</dbReference>
<comment type="subcellular location">
    <subcellularLocation>
        <location evidence="1">Membrane</location>
        <topology evidence="1">Multi-pass membrane protein</topology>
    </subcellularLocation>
</comment>
<feature type="transmembrane region" description="Helical" evidence="6">
    <location>
        <begin position="164"/>
        <end position="184"/>
    </location>
</feature>
<comment type="caution">
    <text evidence="7">The sequence shown here is derived from an EMBL/GenBank/DDBJ whole genome shotgun (WGS) entry which is preliminary data.</text>
</comment>
<evidence type="ECO:0000256" key="1">
    <source>
        <dbReference type="ARBA" id="ARBA00004141"/>
    </source>
</evidence>
<evidence type="ECO:0000313" key="7">
    <source>
        <dbReference type="EMBL" id="EJW03883.1"/>
    </source>
</evidence>
<reference evidence="8" key="2">
    <citation type="submission" date="2015-07" db="EMBL/GenBank/DDBJ databases">
        <title>Contrasting host-pathogen interactions and genome evolution in two generalist and specialist microsporidian pathogens of mosquitoes.</title>
        <authorList>
            <consortium name="The Broad Institute Genomics Platform"/>
            <consortium name="The Broad Institute Genome Sequencing Center for Infectious Disease"/>
            <person name="Cuomo C.A."/>
            <person name="Sanscrainte N.D."/>
            <person name="Goldberg J.M."/>
            <person name="Heiman D."/>
            <person name="Young S."/>
            <person name="Zeng Q."/>
            <person name="Becnel J.J."/>
            <person name="Birren B.W."/>
        </authorList>
    </citation>
    <scope>NUCLEOTIDE SEQUENCE [LARGE SCALE GENOMIC DNA]</scope>
    <source>
        <strain evidence="8">USNM 41457</strain>
    </source>
</reference>
<feature type="binding site" evidence="5">
    <location>
        <position position="251"/>
    </location>
    <ligand>
        <name>Zn(2+)</name>
        <dbReference type="ChEBI" id="CHEBI:29105"/>
    </ligand>
</feature>
<dbReference type="InterPro" id="IPR004254">
    <property type="entry name" value="AdipoR/HlyIII-related"/>
</dbReference>
<dbReference type="VEuPathDB" id="MicrosporidiaDB:EDEG_01836"/>
<organism evidence="7 8">
    <name type="scientific">Edhazardia aedis (strain USNM 41457)</name>
    <name type="common">Microsporidian parasite</name>
    <dbReference type="NCBI Taxonomy" id="1003232"/>
    <lineage>
        <taxon>Eukaryota</taxon>
        <taxon>Fungi</taxon>
        <taxon>Fungi incertae sedis</taxon>
        <taxon>Microsporidia</taxon>
        <taxon>Edhazardia</taxon>
    </lineage>
</organism>
<keyword evidence="2 6" id="KW-0812">Transmembrane</keyword>
<reference evidence="7 8" key="1">
    <citation type="submission" date="2011-08" db="EMBL/GenBank/DDBJ databases">
        <authorList>
            <person name="Liu Z.J."/>
            <person name="Shi F.L."/>
            <person name="Lu J.Q."/>
            <person name="Li M."/>
            <person name="Wang Z.L."/>
        </authorList>
    </citation>
    <scope>NUCLEOTIDE SEQUENCE [LARGE SCALE GENOMIC DNA]</scope>
    <source>
        <strain evidence="7 8">USNM 41457</strain>
    </source>
</reference>
<dbReference type="STRING" id="1003232.J8ZW25"/>
<feature type="transmembrane region" description="Helical" evidence="6">
    <location>
        <begin position="190"/>
        <end position="207"/>
    </location>
</feature>
<evidence type="ECO:0000256" key="2">
    <source>
        <dbReference type="ARBA" id="ARBA00022692"/>
    </source>
</evidence>
<accession>J8ZW25</accession>
<dbReference type="OrthoDB" id="529367at2759"/>
<proteinExistence type="predicted"/>
<dbReference type="AlphaFoldDB" id="J8ZW25"/>
<keyword evidence="5" id="KW-0479">Metal-binding</keyword>
<dbReference type="GO" id="GO:0016020">
    <property type="term" value="C:membrane"/>
    <property type="evidence" value="ECO:0007669"/>
    <property type="project" value="UniProtKB-SubCell"/>
</dbReference>
<feature type="transmembrane region" description="Helical" evidence="6">
    <location>
        <begin position="76"/>
        <end position="96"/>
    </location>
</feature>
<dbReference type="InParanoid" id="J8ZW25"/>
<evidence type="ECO:0000256" key="6">
    <source>
        <dbReference type="SAM" id="Phobius"/>
    </source>
</evidence>